<dbReference type="SUPFAM" id="SSF53335">
    <property type="entry name" value="S-adenosyl-L-methionine-dependent methyltransferases"/>
    <property type="match status" value="1"/>
</dbReference>
<comment type="catalytic activity">
    <reaction evidence="6">
        <text>a 2'-deoxyadenosine in DNA + S-adenosyl-L-methionine = an N(6)-methyl-2'-deoxyadenosine in DNA + S-adenosyl-L-homocysteine + H(+)</text>
        <dbReference type="Rhea" id="RHEA:15197"/>
        <dbReference type="Rhea" id="RHEA-COMP:12418"/>
        <dbReference type="Rhea" id="RHEA-COMP:12419"/>
        <dbReference type="ChEBI" id="CHEBI:15378"/>
        <dbReference type="ChEBI" id="CHEBI:57856"/>
        <dbReference type="ChEBI" id="CHEBI:59789"/>
        <dbReference type="ChEBI" id="CHEBI:90615"/>
        <dbReference type="ChEBI" id="CHEBI:90616"/>
        <dbReference type="EC" id="2.1.1.72"/>
    </reaction>
</comment>
<evidence type="ECO:0000259" key="7">
    <source>
        <dbReference type="Pfam" id="PF07669"/>
    </source>
</evidence>
<sequence>MTRTAGLSDIADPAISDFLSRAEQRRSEVMGGLDETSQAAHGQFFTPVPAARLIVSMFALTARDRIRILDPGAGTGSLTAALVARLATEQITRTIEIVAVEKDGGVVPALADALDDCIALGRARDIKITTELVQDDLLDMHVGLRRTTAPLEQFDLIPMNPPYYKLPAGSRARLAPDGLDTPNIYSTFLLIAADLLTEGGQLSAITPRSFANGTYFKAFRRSFLTAVTLERIHLFDSRKSVFADGGVLQENVIFSATKAAPRGNVLLTVSHGTDDEATSRTVPYAEVVKPTDPDSFVRLPTSARHSALADVFDLLPCDLTALGVKASTGPVVDFRLREHIRPRPVHHSVPLLYPSNISGGLVHWPVEKTKDQAIVVNDETRKWLVPDERFVLVKRFSSKEERRRVVAAVHEPGETPHAWLGLDNKLNFIHTAKKGLPRDLAYGLALWLNSSLLDEHFRTFSGHTQVNVGDLKAMRYPLSEHLITLGAALDSDAMPAQEIIDTMVAEHIPGIAR</sequence>
<proteinExistence type="inferred from homology"/>
<dbReference type="InterPro" id="IPR011639">
    <property type="entry name" value="MethylTrfase_TaqI-like_dom"/>
</dbReference>
<dbReference type="PANTHER" id="PTHR33841:SF5">
    <property type="entry name" value="DNA METHYLASE (MODIFICATION METHYLASE) (METHYLTRANSFERASE)-RELATED"/>
    <property type="match status" value="1"/>
</dbReference>
<keyword evidence="9" id="KW-1185">Reference proteome</keyword>
<keyword evidence="3 8" id="KW-0489">Methyltransferase</keyword>
<evidence type="ECO:0000256" key="5">
    <source>
        <dbReference type="ARBA" id="ARBA00022691"/>
    </source>
</evidence>
<evidence type="ECO:0000256" key="4">
    <source>
        <dbReference type="ARBA" id="ARBA00022679"/>
    </source>
</evidence>
<comment type="similarity">
    <text evidence="1">Belongs to the N(4)/N(6)-methyltransferase family.</text>
</comment>
<dbReference type="Proteomes" id="UP001197247">
    <property type="component" value="Unassembled WGS sequence"/>
</dbReference>
<dbReference type="Gene3D" id="3.40.50.150">
    <property type="entry name" value="Vaccinia Virus protein VP39"/>
    <property type="match status" value="1"/>
</dbReference>
<keyword evidence="4" id="KW-0808">Transferase</keyword>
<dbReference type="InterPro" id="IPR029063">
    <property type="entry name" value="SAM-dependent_MTases_sf"/>
</dbReference>
<evidence type="ECO:0000256" key="3">
    <source>
        <dbReference type="ARBA" id="ARBA00022603"/>
    </source>
</evidence>
<dbReference type="RefSeq" id="WP_214160535.1">
    <property type="nucleotide sequence ID" value="NZ_JAHBAY010000022.1"/>
</dbReference>
<protein>
    <recommendedName>
        <fullName evidence="2">site-specific DNA-methyltransferase (adenine-specific)</fullName>
        <ecNumber evidence="2">2.1.1.72</ecNumber>
    </recommendedName>
</protein>
<name>A0ABS5TT83_9ACTN</name>
<feature type="domain" description="Type II methyltransferase M.TaqI-like" evidence="7">
    <location>
        <begin position="152"/>
        <end position="242"/>
    </location>
</feature>
<keyword evidence="5" id="KW-0949">S-adenosyl-L-methionine</keyword>
<gene>
    <name evidence="8" type="ORF">KIH74_33960</name>
</gene>
<dbReference type="EMBL" id="JAHBAY010000022">
    <property type="protein sequence ID" value="MBT0774000.1"/>
    <property type="molecule type" value="Genomic_DNA"/>
</dbReference>
<organism evidence="8 9">
    <name type="scientific">Kineosporia corallincola</name>
    <dbReference type="NCBI Taxonomy" id="2835133"/>
    <lineage>
        <taxon>Bacteria</taxon>
        <taxon>Bacillati</taxon>
        <taxon>Actinomycetota</taxon>
        <taxon>Actinomycetes</taxon>
        <taxon>Kineosporiales</taxon>
        <taxon>Kineosporiaceae</taxon>
        <taxon>Kineosporia</taxon>
    </lineage>
</organism>
<reference evidence="8 9" key="1">
    <citation type="submission" date="2021-05" db="EMBL/GenBank/DDBJ databases">
        <title>Kineosporia and Streptomyces sp. nov. two new marine actinobacteria isolated from Coral.</title>
        <authorList>
            <person name="Buangrab K."/>
            <person name="Sutthacheep M."/>
            <person name="Yeemin T."/>
            <person name="Harunari E."/>
            <person name="Igarashi Y."/>
            <person name="Kanchanasin P."/>
            <person name="Tanasupawat S."/>
            <person name="Phongsopitanun W."/>
        </authorList>
    </citation>
    <scope>NUCLEOTIDE SEQUENCE [LARGE SCALE GENOMIC DNA]</scope>
    <source>
        <strain evidence="8 9">J2-2</strain>
    </source>
</reference>
<dbReference type="EC" id="2.1.1.72" evidence="2"/>
<dbReference type="InterPro" id="IPR050953">
    <property type="entry name" value="N4_N6_ade-DNA_methylase"/>
</dbReference>
<evidence type="ECO:0000313" key="9">
    <source>
        <dbReference type="Proteomes" id="UP001197247"/>
    </source>
</evidence>
<comment type="caution">
    <text evidence="8">The sequence shown here is derived from an EMBL/GenBank/DDBJ whole genome shotgun (WGS) entry which is preliminary data.</text>
</comment>
<evidence type="ECO:0000313" key="8">
    <source>
        <dbReference type="EMBL" id="MBT0774000.1"/>
    </source>
</evidence>
<dbReference type="GO" id="GO:0032259">
    <property type="term" value="P:methylation"/>
    <property type="evidence" value="ECO:0007669"/>
    <property type="project" value="UniProtKB-KW"/>
</dbReference>
<evidence type="ECO:0000256" key="1">
    <source>
        <dbReference type="ARBA" id="ARBA00006594"/>
    </source>
</evidence>
<evidence type="ECO:0000256" key="2">
    <source>
        <dbReference type="ARBA" id="ARBA00011900"/>
    </source>
</evidence>
<dbReference type="PRINTS" id="PR00507">
    <property type="entry name" value="N12N6MTFRASE"/>
</dbReference>
<evidence type="ECO:0000256" key="6">
    <source>
        <dbReference type="ARBA" id="ARBA00047942"/>
    </source>
</evidence>
<dbReference type="CDD" id="cd02440">
    <property type="entry name" value="AdoMet_MTases"/>
    <property type="match status" value="1"/>
</dbReference>
<dbReference type="Pfam" id="PF07669">
    <property type="entry name" value="Eco57I"/>
    <property type="match status" value="1"/>
</dbReference>
<dbReference type="PANTHER" id="PTHR33841">
    <property type="entry name" value="DNA METHYLTRANSFERASE YEEA-RELATED"/>
    <property type="match status" value="1"/>
</dbReference>
<dbReference type="GO" id="GO:0008168">
    <property type="term" value="F:methyltransferase activity"/>
    <property type="evidence" value="ECO:0007669"/>
    <property type="project" value="UniProtKB-KW"/>
</dbReference>
<accession>A0ABS5TT83</accession>